<dbReference type="EMBL" id="AP012029">
    <property type="protein sequence ID" value="BAJ65199.1"/>
    <property type="molecule type" value="Genomic_DNA"/>
</dbReference>
<organism evidence="1 2">
    <name type="scientific">Anaerolinea thermophila (strain DSM 14523 / JCM 11388 / NBRC 100420 / UNI-1)</name>
    <dbReference type="NCBI Taxonomy" id="926569"/>
    <lineage>
        <taxon>Bacteria</taxon>
        <taxon>Bacillati</taxon>
        <taxon>Chloroflexota</taxon>
        <taxon>Anaerolineae</taxon>
        <taxon>Anaerolineales</taxon>
        <taxon>Anaerolineaceae</taxon>
        <taxon>Anaerolinea</taxon>
    </lineage>
</organism>
<protein>
    <submittedName>
        <fullName evidence="1">Uncharacterized protein</fullName>
    </submittedName>
</protein>
<keyword evidence="2" id="KW-1185">Reference proteome</keyword>
<dbReference type="Proteomes" id="UP000008922">
    <property type="component" value="Chromosome"/>
</dbReference>
<evidence type="ECO:0000313" key="1">
    <source>
        <dbReference type="EMBL" id="BAJ65199.1"/>
    </source>
</evidence>
<dbReference type="OrthoDB" id="154348at2"/>
<dbReference type="InParanoid" id="E8N349"/>
<dbReference type="AlphaFoldDB" id="E8N349"/>
<accession>E8N349</accession>
<dbReference type="InterPro" id="IPR043519">
    <property type="entry name" value="NT_sf"/>
</dbReference>
<dbReference type="Gene3D" id="3.30.460.10">
    <property type="entry name" value="Beta Polymerase, domain 2"/>
    <property type="match status" value="1"/>
</dbReference>
<reference evidence="1 2" key="1">
    <citation type="submission" date="2010-12" db="EMBL/GenBank/DDBJ databases">
        <title>Whole genome sequence of Anaerolinea thermophila UNI-1.</title>
        <authorList>
            <person name="Narita-Yamada S."/>
            <person name="Kishi E."/>
            <person name="Watanabe Y."/>
            <person name="Takasaki K."/>
            <person name="Ankai A."/>
            <person name="Oguchi A."/>
            <person name="Fukui S."/>
            <person name="Takahashi M."/>
            <person name="Yashiro I."/>
            <person name="Hosoyama A."/>
            <person name="Sekiguchi Y."/>
            <person name="Hanada S."/>
            <person name="Fujita N."/>
        </authorList>
    </citation>
    <scope>NUCLEOTIDE SEQUENCE [LARGE SCALE GENOMIC DNA]</scope>
    <source>
        <strain evidence="2">DSM 14523 / JCM 11388 / NBRC 100420 / UNI-1</strain>
    </source>
</reference>
<dbReference type="KEGG" id="atm:ANT_31750"/>
<proteinExistence type="predicted"/>
<evidence type="ECO:0000313" key="2">
    <source>
        <dbReference type="Proteomes" id="UP000008922"/>
    </source>
</evidence>
<dbReference type="HOGENOM" id="CLU_820497_0_0_0"/>
<name>E8N349_ANATU</name>
<gene>
    <name evidence="1" type="ordered locus">ANT_31750</name>
</gene>
<dbReference type="RefSeq" id="WP_013561539.1">
    <property type="nucleotide sequence ID" value="NC_014960.1"/>
</dbReference>
<sequence length="338" mass="38688">MRITRETLLRIARSAADERARVSRRIRCIYLTGSLMEEEPLLGGTADVDLVIIYDTEPNVPREIVPVTDEVHLDIAHFAQETFRQPRHLRTDPWLGPFIYAKPLVLFDPQHWFDYIQAATGAQFWQADYTLARARAFAEQARRAWMNLTLQSDPSHARRLCAYLKVIENAGNALVSLRALPLAERRFLAQLEQHLQQAGWGDLYRQMVALLSEEIEVNDEQWQTWMSAAAQAWDQSARQEALPPRLHPARRAYYLKALSALWENAPSAAYWLLLRVWTLAAAHLPAGAPELQPWQDMTQQVGLDKARFAARLEQMDAFLDQVEETLDRWGEAHGASLG</sequence>